<comment type="caution">
    <text evidence="2">The sequence shown here is derived from an EMBL/GenBank/DDBJ whole genome shotgun (WGS) entry which is preliminary data.</text>
</comment>
<protein>
    <recommendedName>
        <fullName evidence="4">Homeobox domain-containing protein</fullName>
    </recommendedName>
</protein>
<evidence type="ECO:0000256" key="1">
    <source>
        <dbReference type="SAM" id="MobiDB-lite"/>
    </source>
</evidence>
<reference evidence="2 3" key="1">
    <citation type="journal article" date="2019" name="Nat. Ecol. Evol.">
        <title>Megaphylogeny resolves global patterns of mushroom evolution.</title>
        <authorList>
            <person name="Varga T."/>
            <person name="Krizsan K."/>
            <person name="Foldi C."/>
            <person name="Dima B."/>
            <person name="Sanchez-Garcia M."/>
            <person name="Sanchez-Ramirez S."/>
            <person name="Szollosi G.J."/>
            <person name="Szarkandi J.G."/>
            <person name="Papp V."/>
            <person name="Albert L."/>
            <person name="Andreopoulos W."/>
            <person name="Angelini C."/>
            <person name="Antonin V."/>
            <person name="Barry K.W."/>
            <person name="Bougher N.L."/>
            <person name="Buchanan P."/>
            <person name="Buyck B."/>
            <person name="Bense V."/>
            <person name="Catcheside P."/>
            <person name="Chovatia M."/>
            <person name="Cooper J."/>
            <person name="Damon W."/>
            <person name="Desjardin D."/>
            <person name="Finy P."/>
            <person name="Geml J."/>
            <person name="Haridas S."/>
            <person name="Hughes K."/>
            <person name="Justo A."/>
            <person name="Karasinski D."/>
            <person name="Kautmanova I."/>
            <person name="Kiss B."/>
            <person name="Kocsube S."/>
            <person name="Kotiranta H."/>
            <person name="LaButti K.M."/>
            <person name="Lechner B.E."/>
            <person name="Liimatainen K."/>
            <person name="Lipzen A."/>
            <person name="Lukacs Z."/>
            <person name="Mihaltcheva S."/>
            <person name="Morgado L.N."/>
            <person name="Niskanen T."/>
            <person name="Noordeloos M.E."/>
            <person name="Ohm R.A."/>
            <person name="Ortiz-Santana B."/>
            <person name="Ovrebo C."/>
            <person name="Racz N."/>
            <person name="Riley R."/>
            <person name="Savchenko A."/>
            <person name="Shiryaev A."/>
            <person name="Soop K."/>
            <person name="Spirin V."/>
            <person name="Szebenyi C."/>
            <person name="Tomsovsky M."/>
            <person name="Tulloss R.E."/>
            <person name="Uehling J."/>
            <person name="Grigoriev I.V."/>
            <person name="Vagvolgyi C."/>
            <person name="Papp T."/>
            <person name="Martin F.M."/>
            <person name="Miettinen O."/>
            <person name="Hibbett D.S."/>
            <person name="Nagy L.G."/>
        </authorList>
    </citation>
    <scope>NUCLEOTIDE SEQUENCE [LARGE SCALE GENOMIC DNA]</scope>
    <source>
        <strain evidence="2 3">FP101781</strain>
    </source>
</reference>
<organism evidence="2 3">
    <name type="scientific">Coprinellus micaceus</name>
    <name type="common">Glistening ink-cap mushroom</name>
    <name type="synonym">Coprinus micaceus</name>
    <dbReference type="NCBI Taxonomy" id="71717"/>
    <lineage>
        <taxon>Eukaryota</taxon>
        <taxon>Fungi</taxon>
        <taxon>Dikarya</taxon>
        <taxon>Basidiomycota</taxon>
        <taxon>Agaricomycotina</taxon>
        <taxon>Agaricomycetes</taxon>
        <taxon>Agaricomycetidae</taxon>
        <taxon>Agaricales</taxon>
        <taxon>Agaricineae</taxon>
        <taxon>Psathyrellaceae</taxon>
        <taxon>Coprinellus</taxon>
    </lineage>
</organism>
<evidence type="ECO:0000313" key="2">
    <source>
        <dbReference type="EMBL" id="TEB38107.1"/>
    </source>
</evidence>
<proteinExistence type="predicted"/>
<feature type="region of interest" description="Disordered" evidence="1">
    <location>
        <begin position="99"/>
        <end position="171"/>
    </location>
</feature>
<keyword evidence="3" id="KW-1185">Reference proteome</keyword>
<gene>
    <name evidence="2" type="ORF">FA13DRAFT_1868487</name>
</gene>
<name>A0A4Y7TVB6_COPMI</name>
<sequence>MYSALRTHPSPVTVVDRDAYVDHVALVQPGSAKTGKPKRHRLPSEGVAILKEFATKNRRYPTSQEAQDLREQVKEKTGHQTQVKNVMDWFSRHREALSLNQTGDPRKAMQSRFRVSSTGASPERPSVTPIRSVEGLGQPEEPLPAYLIYPDPNATDRGVSRSSGRRTTACL</sequence>
<dbReference type="Gene3D" id="1.10.10.60">
    <property type="entry name" value="Homeodomain-like"/>
    <property type="match status" value="1"/>
</dbReference>
<feature type="compositionally biased region" description="Low complexity" evidence="1">
    <location>
        <begin position="160"/>
        <end position="171"/>
    </location>
</feature>
<dbReference type="AlphaFoldDB" id="A0A4Y7TVB6"/>
<dbReference type="EMBL" id="QPFP01000003">
    <property type="protein sequence ID" value="TEB38107.1"/>
    <property type="molecule type" value="Genomic_DNA"/>
</dbReference>
<evidence type="ECO:0000313" key="3">
    <source>
        <dbReference type="Proteomes" id="UP000298030"/>
    </source>
</evidence>
<dbReference type="Proteomes" id="UP000298030">
    <property type="component" value="Unassembled WGS sequence"/>
</dbReference>
<evidence type="ECO:0008006" key="4">
    <source>
        <dbReference type="Google" id="ProtNLM"/>
    </source>
</evidence>
<accession>A0A4Y7TVB6</accession>